<dbReference type="EMBL" id="JABZEO010000002">
    <property type="protein sequence ID" value="NVZ08243.1"/>
    <property type="molecule type" value="Genomic_DNA"/>
</dbReference>
<evidence type="ECO:0000313" key="3">
    <source>
        <dbReference type="EMBL" id="NVZ08243.1"/>
    </source>
</evidence>
<dbReference type="Pfam" id="PF13657">
    <property type="entry name" value="Couple_hipA"/>
    <property type="match status" value="1"/>
</dbReference>
<accession>A0A850RGM0</accession>
<organism evidence="3 4">
    <name type="scientific">Allochromatium humboldtianum</name>
    <dbReference type="NCBI Taxonomy" id="504901"/>
    <lineage>
        <taxon>Bacteria</taxon>
        <taxon>Pseudomonadati</taxon>
        <taxon>Pseudomonadota</taxon>
        <taxon>Gammaproteobacteria</taxon>
        <taxon>Chromatiales</taxon>
        <taxon>Chromatiaceae</taxon>
        <taxon>Allochromatium</taxon>
    </lineage>
</organism>
<gene>
    <name evidence="3" type="ORF">HW932_03085</name>
</gene>
<feature type="region of interest" description="Disordered" evidence="1">
    <location>
        <begin position="41"/>
        <end position="73"/>
    </location>
</feature>
<name>A0A850RGM0_9GAMM</name>
<protein>
    <submittedName>
        <fullName evidence="3">HipA N-terminal domain-containing protein</fullName>
    </submittedName>
</protein>
<reference evidence="3 4" key="1">
    <citation type="submission" date="2020-06" db="EMBL/GenBank/DDBJ databases">
        <title>Whole-genome sequence of Allochromatium humboldtianum DSM 21881, type strain.</title>
        <authorList>
            <person name="Kyndt J.A."/>
            <person name="Meyer T.E."/>
        </authorList>
    </citation>
    <scope>NUCLEOTIDE SEQUENCE [LARGE SCALE GENOMIC DNA]</scope>
    <source>
        <strain evidence="3 4">DSM 21881</strain>
    </source>
</reference>
<sequence length="73" mass="8061">MRLEVWLDQERVGTLAYDATHHRFSFAYTDAWCARPAAYPLSPAARGSGPGRGGTRQPRLQRQSGWSADRAGA</sequence>
<dbReference type="AlphaFoldDB" id="A0A850RGM0"/>
<dbReference type="InterPro" id="IPR017508">
    <property type="entry name" value="HipA_N1"/>
</dbReference>
<evidence type="ECO:0000259" key="2">
    <source>
        <dbReference type="Pfam" id="PF13657"/>
    </source>
</evidence>
<keyword evidence="4" id="KW-1185">Reference proteome</keyword>
<comment type="caution">
    <text evidence="3">The sequence shown here is derived from an EMBL/GenBank/DDBJ whole genome shotgun (WGS) entry which is preliminary data.</text>
</comment>
<proteinExistence type="predicted"/>
<evidence type="ECO:0000313" key="4">
    <source>
        <dbReference type="Proteomes" id="UP000592294"/>
    </source>
</evidence>
<feature type="domain" description="HipA N-terminal subdomain 1" evidence="2">
    <location>
        <begin position="3"/>
        <end position="44"/>
    </location>
</feature>
<dbReference type="Proteomes" id="UP000592294">
    <property type="component" value="Unassembled WGS sequence"/>
</dbReference>
<evidence type="ECO:0000256" key="1">
    <source>
        <dbReference type="SAM" id="MobiDB-lite"/>
    </source>
</evidence>